<proteinExistence type="predicted"/>
<dbReference type="GO" id="GO:0003677">
    <property type="term" value="F:DNA binding"/>
    <property type="evidence" value="ECO:0007669"/>
    <property type="project" value="InterPro"/>
</dbReference>
<feature type="domain" description="Resolvase/invertase-type recombinase catalytic" evidence="1">
    <location>
        <begin position="1"/>
        <end position="57"/>
    </location>
</feature>
<organism evidence="2 3">
    <name type="scientific">Bacillus thuringiensis</name>
    <dbReference type="NCBI Taxonomy" id="1428"/>
    <lineage>
        <taxon>Bacteria</taxon>
        <taxon>Bacillati</taxon>
        <taxon>Bacillota</taxon>
        <taxon>Bacilli</taxon>
        <taxon>Bacillales</taxon>
        <taxon>Bacillaceae</taxon>
        <taxon>Bacillus</taxon>
        <taxon>Bacillus cereus group</taxon>
    </lineage>
</organism>
<dbReference type="Proteomes" id="UP000195991">
    <property type="component" value="Unassembled WGS sequence"/>
</dbReference>
<dbReference type="InterPro" id="IPR006119">
    <property type="entry name" value="Resolv_N"/>
</dbReference>
<evidence type="ECO:0000313" key="2">
    <source>
        <dbReference type="EMBL" id="SCC30433.1"/>
    </source>
</evidence>
<evidence type="ECO:0000259" key="1">
    <source>
        <dbReference type="PROSITE" id="PS51736"/>
    </source>
</evidence>
<dbReference type="EMBL" id="FMBI01000028">
    <property type="protein sequence ID" value="SCC30433.1"/>
    <property type="molecule type" value="Genomic_DNA"/>
</dbReference>
<name>A0A1C4DGN4_BACTU</name>
<protein>
    <recommendedName>
        <fullName evidence="1">Resolvase/invertase-type recombinase catalytic domain-containing protein</fullName>
    </recommendedName>
</protein>
<gene>
    <name evidence="2" type="ORF">BTT61001_02403</name>
</gene>
<dbReference type="Pfam" id="PF00239">
    <property type="entry name" value="Resolvase"/>
    <property type="match status" value="1"/>
</dbReference>
<sequence>MATKLNHLACNTKEGIEVIKSLFQKGIRVHVLNMGLLENTTMGKFFLTTLLAVAEME</sequence>
<accession>A0A1C4DGN4</accession>
<dbReference type="PROSITE" id="PS51736">
    <property type="entry name" value="RECOMBINASES_3"/>
    <property type="match status" value="1"/>
</dbReference>
<dbReference type="InterPro" id="IPR036162">
    <property type="entry name" value="Resolvase-like_N_sf"/>
</dbReference>
<reference evidence="2 3" key="1">
    <citation type="submission" date="2016-08" db="EMBL/GenBank/DDBJ databases">
        <authorList>
            <person name="Seilhamer J.J."/>
        </authorList>
    </citation>
    <scope>NUCLEOTIDE SEQUENCE [LARGE SCALE GENOMIC DNA]</scope>
    <source>
        <strain evidence="2 3">IEBC_T61001</strain>
    </source>
</reference>
<evidence type="ECO:0000313" key="3">
    <source>
        <dbReference type="Proteomes" id="UP000195991"/>
    </source>
</evidence>
<dbReference type="GO" id="GO:0000150">
    <property type="term" value="F:DNA strand exchange activity"/>
    <property type="evidence" value="ECO:0007669"/>
    <property type="project" value="InterPro"/>
</dbReference>
<dbReference type="Gene3D" id="3.40.50.1390">
    <property type="entry name" value="Resolvase, N-terminal catalytic domain"/>
    <property type="match status" value="1"/>
</dbReference>
<dbReference type="AlphaFoldDB" id="A0A1C4DGN4"/>
<dbReference type="SUPFAM" id="SSF53041">
    <property type="entry name" value="Resolvase-like"/>
    <property type="match status" value="1"/>
</dbReference>